<dbReference type="AlphaFoldDB" id="A0A8J4LVG3"/>
<feature type="region of interest" description="Disordered" evidence="1">
    <location>
        <begin position="322"/>
        <end position="344"/>
    </location>
</feature>
<feature type="compositionally biased region" description="Pro residues" evidence="1">
    <location>
        <begin position="647"/>
        <end position="657"/>
    </location>
</feature>
<proteinExistence type="predicted"/>
<evidence type="ECO:0000313" key="3">
    <source>
        <dbReference type="EMBL" id="GIM11753.1"/>
    </source>
</evidence>
<evidence type="ECO:0000256" key="2">
    <source>
        <dbReference type="SAM" id="Phobius"/>
    </source>
</evidence>
<feature type="region of interest" description="Disordered" evidence="1">
    <location>
        <begin position="781"/>
        <end position="850"/>
    </location>
</feature>
<gene>
    <name evidence="3" type="ORF">Vretimale_15214</name>
</gene>
<feature type="transmembrane region" description="Helical" evidence="2">
    <location>
        <begin position="29"/>
        <end position="50"/>
    </location>
</feature>
<name>A0A8J4LVG3_9CHLO</name>
<feature type="compositionally biased region" description="Polar residues" evidence="1">
    <location>
        <begin position="93"/>
        <end position="102"/>
    </location>
</feature>
<feature type="region of interest" description="Disordered" evidence="1">
    <location>
        <begin position="542"/>
        <end position="630"/>
    </location>
</feature>
<evidence type="ECO:0000313" key="4">
    <source>
        <dbReference type="Proteomes" id="UP000722791"/>
    </source>
</evidence>
<keyword evidence="2" id="KW-0472">Membrane</keyword>
<sequence length="1079" mass="110406">MSSAPTPGPTTRHVAIPWWMPHEPTAKRIGVFAAVCLTVVLGIAVGLCAMHRLHKWLCRRHDGEPSAGEPRAGHPKRGETQRENNPKGVSAAALSNGTQPPATSVAVGGASWPGPRHGKPSSLAAGAGVLLGSGSKSSSIKTATTLLAAAQITGADGDWHTADSLSQPPTLHGTGPLGRLSSNASRHDSSRSFPTGDCGSGFGAPGKGAVGLLDITRGFPGVQVNVDRTNGGSGSRDGGDGCCKTRQLAFGEMKATAEPYPDPEAALSTAAATGQDGPLGAVVTAAGTTQAAALGLTRGGNDASATSEPVVEAPLMLASRRPREAAAQSLAPPLPQQSLAAPPPGCKTYATPPLFESYQEREIEQRLRKVVFGSLDQHSTASPEVPPCQATCGELSSRWHQQQQQMLPGLGGVGGTLSLELTLRWSPAELAAPTSASGCGTSAGPPGTGPTRAGVLNHSGQAVPTRGIVHPGVLQYSAGGGGGAAPSARDVLLGHTTSALHYSYGDSHHLHQHHPIAAQGLIRGLPPQALPVLTAAVSVPAPQAPQMDGSPLHASARTDAPRVQVSPPLAPSEQVQEMPAVATGRERSVPADPQRGSVGRELREAQTGTGEEVAGLRPGAGWSSASTPMPLNVHEDACTIVPAQQDTPPPPPPPPQPLDRLPFSPFSCNLLHLAEDEAGLNKGGPERTGSAASVSAAISGFGKAAAATVPRLTEAASGSISSSTSASFSANLGGHSAAAAESSMGSRRIRSSGGGSHVGGPSQRTFAAVLACLAGEDVAQEISREQQRQPEPLAPHLASPLESPQHTQPQQDHGVEPKAWRPQPPRGRSFSKERFSRQLHPSSAARQHGVSAEDLLQQATTAGCGILEPSRDKEGPQRPGTDTTGAGVLTVGEIERRGIDVGMAAASSAVDFAEGRTERLWGLRRSNSNSNNRGSNGRRVRYTGMAAAAAANAMAGVAAALSHGSSGSLCKDWSESDEGGLLRRGVTQLKPGQQKVAGEEDTGWTSAADATLREAQMGSRSPLQLALMAPRVWPASGAAGLDGPLAKCVAERLMTSNPLFKRVHDGVTPGSPASGTEDD</sequence>
<feature type="compositionally biased region" description="Low complexity" evidence="1">
    <location>
        <begin position="325"/>
        <end position="340"/>
    </location>
</feature>
<accession>A0A8J4LVG3</accession>
<reference evidence="3" key="1">
    <citation type="journal article" date="2021" name="Proc. Natl. Acad. Sci. U.S.A.">
        <title>Three genomes in the algal genus Volvox reveal the fate of a haploid sex-determining region after a transition to homothallism.</title>
        <authorList>
            <person name="Yamamoto K."/>
            <person name="Hamaji T."/>
            <person name="Kawai-Toyooka H."/>
            <person name="Matsuzaki R."/>
            <person name="Takahashi F."/>
            <person name="Nishimura Y."/>
            <person name="Kawachi M."/>
            <person name="Noguchi H."/>
            <person name="Minakuchi Y."/>
            <person name="Umen J.G."/>
            <person name="Toyoda A."/>
            <person name="Nozaki H."/>
        </authorList>
    </citation>
    <scope>NUCLEOTIDE SEQUENCE</scope>
    <source>
        <strain evidence="3">NIES-3785</strain>
    </source>
</reference>
<protein>
    <submittedName>
        <fullName evidence="3">Uncharacterized protein</fullName>
    </submittedName>
</protein>
<comment type="caution">
    <text evidence="3">The sequence shown here is derived from an EMBL/GenBank/DDBJ whole genome shotgun (WGS) entry which is preliminary data.</text>
</comment>
<feature type="compositionally biased region" description="Basic and acidic residues" evidence="1">
    <location>
        <begin position="76"/>
        <end position="85"/>
    </location>
</feature>
<dbReference type="EMBL" id="BNCQ01000040">
    <property type="protein sequence ID" value="GIM11753.1"/>
    <property type="molecule type" value="Genomic_DNA"/>
</dbReference>
<organism evidence="3 4">
    <name type="scientific">Volvox reticuliferus</name>
    <dbReference type="NCBI Taxonomy" id="1737510"/>
    <lineage>
        <taxon>Eukaryota</taxon>
        <taxon>Viridiplantae</taxon>
        <taxon>Chlorophyta</taxon>
        <taxon>core chlorophytes</taxon>
        <taxon>Chlorophyceae</taxon>
        <taxon>CS clade</taxon>
        <taxon>Chlamydomonadales</taxon>
        <taxon>Volvocaceae</taxon>
        <taxon>Volvox</taxon>
    </lineage>
</organism>
<feature type="compositionally biased region" description="Polar residues" evidence="1">
    <location>
        <begin position="802"/>
        <end position="811"/>
    </location>
</feature>
<feature type="region of interest" description="Disordered" evidence="1">
    <location>
        <begin position="159"/>
        <end position="201"/>
    </location>
</feature>
<keyword evidence="2" id="KW-1133">Transmembrane helix</keyword>
<feature type="region of interest" description="Disordered" evidence="1">
    <location>
        <begin position="739"/>
        <end position="761"/>
    </location>
</feature>
<keyword evidence="2" id="KW-0812">Transmembrane</keyword>
<evidence type="ECO:0000256" key="1">
    <source>
        <dbReference type="SAM" id="MobiDB-lite"/>
    </source>
</evidence>
<feature type="region of interest" description="Disordered" evidence="1">
    <location>
        <begin position="61"/>
        <end position="120"/>
    </location>
</feature>
<feature type="region of interest" description="Disordered" evidence="1">
    <location>
        <begin position="864"/>
        <end position="887"/>
    </location>
</feature>
<dbReference type="Proteomes" id="UP000722791">
    <property type="component" value="Unassembled WGS sequence"/>
</dbReference>
<feature type="region of interest" description="Disordered" evidence="1">
    <location>
        <begin position="642"/>
        <end position="664"/>
    </location>
</feature>